<accession>A0A5M8PBV9</accession>
<evidence type="ECO:0000256" key="3">
    <source>
        <dbReference type="ARBA" id="ARBA00023161"/>
    </source>
</evidence>
<evidence type="ECO:0000256" key="2">
    <source>
        <dbReference type="ARBA" id="ARBA00005991"/>
    </source>
</evidence>
<feature type="compositionally biased region" description="Gly residues" evidence="6">
    <location>
        <begin position="552"/>
        <end position="576"/>
    </location>
</feature>
<dbReference type="GO" id="GO:0005737">
    <property type="term" value="C:cytoplasm"/>
    <property type="evidence" value="ECO:0007669"/>
    <property type="project" value="TreeGrafter"/>
</dbReference>
<evidence type="ECO:0000256" key="5">
    <source>
        <dbReference type="PROSITE-ProRule" id="PRU00176"/>
    </source>
</evidence>
<dbReference type="GO" id="GO:0000184">
    <property type="term" value="P:nuclear-transcribed mRNA catabolic process, nonsense-mediated decay"/>
    <property type="evidence" value="ECO:0007669"/>
    <property type="project" value="UniProtKB-KW"/>
</dbReference>
<evidence type="ECO:0000256" key="4">
    <source>
        <dbReference type="ARBA" id="ARBA00023242"/>
    </source>
</evidence>
<proteinExistence type="inferred from homology"/>
<dbReference type="Gene3D" id="3.30.70.330">
    <property type="match status" value="2"/>
</dbReference>
<dbReference type="OrthoDB" id="18087at2759"/>
<evidence type="ECO:0000256" key="1">
    <source>
        <dbReference type="ARBA" id="ARBA00004123"/>
    </source>
</evidence>
<feature type="domain" description="RRM" evidence="7">
    <location>
        <begin position="461"/>
        <end position="545"/>
    </location>
</feature>
<dbReference type="Pfam" id="PF00076">
    <property type="entry name" value="RRM_1"/>
    <property type="match status" value="1"/>
</dbReference>
<dbReference type="InterPro" id="IPR012677">
    <property type="entry name" value="Nucleotide-bd_a/b_plait_sf"/>
</dbReference>
<dbReference type="InterPro" id="IPR039722">
    <property type="entry name" value="Upf3"/>
</dbReference>
<feature type="compositionally biased region" description="Basic and acidic residues" evidence="6">
    <location>
        <begin position="217"/>
        <end position="227"/>
    </location>
</feature>
<organism evidence="8 9">
    <name type="scientific">Lasallia pustulata</name>
    <dbReference type="NCBI Taxonomy" id="136370"/>
    <lineage>
        <taxon>Eukaryota</taxon>
        <taxon>Fungi</taxon>
        <taxon>Dikarya</taxon>
        <taxon>Ascomycota</taxon>
        <taxon>Pezizomycotina</taxon>
        <taxon>Lecanoromycetes</taxon>
        <taxon>OSLEUM clade</taxon>
        <taxon>Umbilicariomycetidae</taxon>
        <taxon>Umbilicariales</taxon>
        <taxon>Umbilicariaceae</taxon>
        <taxon>Lasallia</taxon>
    </lineage>
</organism>
<dbReference type="PROSITE" id="PS50102">
    <property type="entry name" value="RRM"/>
    <property type="match status" value="1"/>
</dbReference>
<keyword evidence="3" id="KW-0866">Nonsense-mediated mRNA decay</keyword>
<dbReference type="FunFam" id="3.30.70.330:FF:000637">
    <property type="entry name" value="Nonsense-mediated mRNA decay protein Upf3, putative"/>
    <property type="match status" value="1"/>
</dbReference>
<keyword evidence="5" id="KW-0694">RNA-binding</keyword>
<comment type="caution">
    <text evidence="8">The sequence shown here is derived from an EMBL/GenBank/DDBJ whole genome shotgun (WGS) entry which is preliminary data.</text>
</comment>
<dbReference type="SMART" id="SM00360">
    <property type="entry name" value="RRM"/>
    <property type="match status" value="1"/>
</dbReference>
<dbReference type="CDD" id="cd12455">
    <property type="entry name" value="RRM_like_Smg4_UPF3"/>
    <property type="match status" value="1"/>
</dbReference>
<evidence type="ECO:0000259" key="7">
    <source>
        <dbReference type="PROSITE" id="PS50102"/>
    </source>
</evidence>
<dbReference type="GO" id="GO:0045727">
    <property type="term" value="P:positive regulation of translation"/>
    <property type="evidence" value="ECO:0007669"/>
    <property type="project" value="TreeGrafter"/>
</dbReference>
<reference evidence="8 9" key="1">
    <citation type="submission" date="2019-09" db="EMBL/GenBank/DDBJ databases">
        <title>The hologenome of the rock-dwelling lichen Lasallia pustulata.</title>
        <authorList>
            <person name="Greshake Tzovaras B."/>
            <person name="Segers F."/>
            <person name="Bicker A."/>
            <person name="Dal Grande F."/>
            <person name="Otte J."/>
            <person name="Hankeln T."/>
            <person name="Schmitt I."/>
            <person name="Ebersberger I."/>
        </authorList>
    </citation>
    <scope>NUCLEOTIDE SEQUENCE [LARGE SCALE GENOMIC DNA]</scope>
    <source>
        <strain evidence="8">A1-1</strain>
    </source>
</reference>
<evidence type="ECO:0000313" key="8">
    <source>
        <dbReference type="EMBL" id="KAA6406777.1"/>
    </source>
</evidence>
<dbReference type="AlphaFoldDB" id="A0A5M8PBV9"/>
<dbReference type="Pfam" id="PF03467">
    <property type="entry name" value="Smg4_UPF3"/>
    <property type="match status" value="1"/>
</dbReference>
<feature type="compositionally biased region" description="Polar residues" evidence="6">
    <location>
        <begin position="585"/>
        <end position="610"/>
    </location>
</feature>
<feature type="compositionally biased region" description="Polar residues" evidence="6">
    <location>
        <begin position="619"/>
        <end position="634"/>
    </location>
</feature>
<dbReference type="InterPro" id="IPR035979">
    <property type="entry name" value="RBD_domain_sf"/>
</dbReference>
<name>A0A5M8PBV9_9LECA</name>
<dbReference type="EMBL" id="VXIT01000023">
    <property type="protein sequence ID" value="KAA6406777.1"/>
    <property type="molecule type" value="Genomic_DNA"/>
</dbReference>
<feature type="compositionally biased region" description="Low complexity" evidence="6">
    <location>
        <begin position="293"/>
        <end position="321"/>
    </location>
</feature>
<feature type="compositionally biased region" description="Polar residues" evidence="6">
    <location>
        <begin position="427"/>
        <end position="450"/>
    </location>
</feature>
<dbReference type="GO" id="GO:0005730">
    <property type="term" value="C:nucleolus"/>
    <property type="evidence" value="ECO:0007669"/>
    <property type="project" value="TreeGrafter"/>
</dbReference>
<keyword evidence="4" id="KW-0539">Nucleus</keyword>
<dbReference type="Proteomes" id="UP000324767">
    <property type="component" value="Unassembled WGS sequence"/>
</dbReference>
<dbReference type="SUPFAM" id="SSF54928">
    <property type="entry name" value="RNA-binding domain, RBD"/>
    <property type="match status" value="2"/>
</dbReference>
<dbReference type="InterPro" id="IPR005120">
    <property type="entry name" value="UPF3_dom"/>
</dbReference>
<feature type="compositionally biased region" description="Low complexity" evidence="6">
    <location>
        <begin position="367"/>
        <end position="393"/>
    </location>
</feature>
<dbReference type="PANTHER" id="PTHR13112:SF0">
    <property type="entry name" value="FI21285P1"/>
    <property type="match status" value="1"/>
</dbReference>
<comment type="similarity">
    <text evidence="2">Belongs to the RENT3 family.</text>
</comment>
<gene>
    <name evidence="8" type="ORF">FRX48_09500</name>
</gene>
<feature type="region of interest" description="Disordered" evidence="6">
    <location>
        <begin position="293"/>
        <end position="457"/>
    </location>
</feature>
<protein>
    <recommendedName>
        <fullName evidence="7">RRM domain-containing protein</fullName>
    </recommendedName>
</protein>
<dbReference type="InterPro" id="IPR000504">
    <property type="entry name" value="RRM_dom"/>
</dbReference>
<evidence type="ECO:0000256" key="6">
    <source>
        <dbReference type="SAM" id="MobiDB-lite"/>
    </source>
</evidence>
<feature type="region of interest" description="Disordered" evidence="6">
    <location>
        <begin position="217"/>
        <end position="277"/>
    </location>
</feature>
<sequence length="644" mass="67028">MAMTSSSSSRFSIAKPPANARPNGVLPVTPAASHQRHAANTPRAVMAPKAPAARLKVVIRRLPPGLTQAEFETALGDEWKFKGGKADWTLYKEGKVSKDPAKPSRPARAYLHLTSQEHLGSLSEMVRDTVFTDAKSTTKDAALLGPPSVEFAPYGRVPSSRIRKDGRQGTIDQDPDFIDFLESLTNPITKPVPAELEADGEGKKGEKVTVTPLIQYLRDKKANKGRETPTIAKNSKHSRQESKDGKSSQLADKKPSGRSSKEPMPSTDKRGAQAIKVEKAARDAVKVLNKQAAVPAKVASPAPANSSPTASGTASTPSTPSAEKRRERGSASAVARMLQRDLGLGVGPGGRRGPRRESATTAPKATSSNVQSNVNQNSELPSNTTSTTLSILSPVVASQSSPSLGDVKPTVSTPATVRPPTGPAASRPSQKPSALANVGNSPRNQPNVASTKPLPAPSTATQAFLKHANPSQGITEPLLEEAFAVFGTINKVEIDKKKGFAYVDFADPDGLQKAIKASPVKVAQGQVVVLERKTGSSLQARNMRAGPVMMGNRGGGVPTGPRGGRGGSIRGRGGLARGSPAGMNPSGTNLSMMPAVSRNQPDAASNSSAIGTVVAPPSEANNTAPSSAPTSTPNLAIAETLPDS</sequence>
<feature type="compositionally biased region" description="Basic and acidic residues" evidence="6">
    <location>
        <begin position="238"/>
        <end position="277"/>
    </location>
</feature>
<evidence type="ECO:0000313" key="9">
    <source>
        <dbReference type="Proteomes" id="UP000324767"/>
    </source>
</evidence>
<comment type="subcellular location">
    <subcellularLocation>
        <location evidence="1">Nucleus</location>
    </subcellularLocation>
</comment>
<dbReference type="GO" id="GO:0003729">
    <property type="term" value="F:mRNA binding"/>
    <property type="evidence" value="ECO:0007669"/>
    <property type="project" value="TreeGrafter"/>
</dbReference>
<feature type="region of interest" description="Disordered" evidence="6">
    <location>
        <begin position="1"/>
        <end position="47"/>
    </location>
</feature>
<dbReference type="CDD" id="cd00590">
    <property type="entry name" value="RRM_SF"/>
    <property type="match status" value="1"/>
</dbReference>
<dbReference type="PANTHER" id="PTHR13112">
    <property type="entry name" value="UPF3 REGULATOR OF NONSENSE TRANSCRIPTS-LIKE PROTEIN"/>
    <property type="match status" value="1"/>
</dbReference>
<feature type="region of interest" description="Disordered" evidence="6">
    <location>
        <begin position="546"/>
        <end position="644"/>
    </location>
</feature>